<feature type="compositionally biased region" description="Polar residues" evidence="1">
    <location>
        <begin position="344"/>
        <end position="360"/>
    </location>
</feature>
<gene>
    <name evidence="2" type="ORF">FA13DRAFT_1815865</name>
</gene>
<reference evidence="2 3" key="1">
    <citation type="journal article" date="2019" name="Nat. Ecol. Evol.">
        <title>Megaphylogeny resolves global patterns of mushroom evolution.</title>
        <authorList>
            <person name="Varga T."/>
            <person name="Krizsan K."/>
            <person name="Foldi C."/>
            <person name="Dima B."/>
            <person name="Sanchez-Garcia M."/>
            <person name="Sanchez-Ramirez S."/>
            <person name="Szollosi G.J."/>
            <person name="Szarkandi J.G."/>
            <person name="Papp V."/>
            <person name="Albert L."/>
            <person name="Andreopoulos W."/>
            <person name="Angelini C."/>
            <person name="Antonin V."/>
            <person name="Barry K.W."/>
            <person name="Bougher N.L."/>
            <person name="Buchanan P."/>
            <person name="Buyck B."/>
            <person name="Bense V."/>
            <person name="Catcheside P."/>
            <person name="Chovatia M."/>
            <person name="Cooper J."/>
            <person name="Damon W."/>
            <person name="Desjardin D."/>
            <person name="Finy P."/>
            <person name="Geml J."/>
            <person name="Haridas S."/>
            <person name="Hughes K."/>
            <person name="Justo A."/>
            <person name="Karasinski D."/>
            <person name="Kautmanova I."/>
            <person name="Kiss B."/>
            <person name="Kocsube S."/>
            <person name="Kotiranta H."/>
            <person name="LaButti K.M."/>
            <person name="Lechner B.E."/>
            <person name="Liimatainen K."/>
            <person name="Lipzen A."/>
            <person name="Lukacs Z."/>
            <person name="Mihaltcheva S."/>
            <person name="Morgado L.N."/>
            <person name="Niskanen T."/>
            <person name="Noordeloos M.E."/>
            <person name="Ohm R.A."/>
            <person name="Ortiz-Santana B."/>
            <person name="Ovrebo C."/>
            <person name="Racz N."/>
            <person name="Riley R."/>
            <person name="Savchenko A."/>
            <person name="Shiryaev A."/>
            <person name="Soop K."/>
            <person name="Spirin V."/>
            <person name="Szebenyi C."/>
            <person name="Tomsovsky M."/>
            <person name="Tulloss R.E."/>
            <person name="Uehling J."/>
            <person name="Grigoriev I.V."/>
            <person name="Vagvolgyi C."/>
            <person name="Papp T."/>
            <person name="Martin F.M."/>
            <person name="Miettinen O."/>
            <person name="Hibbett D.S."/>
            <person name="Nagy L.G."/>
        </authorList>
    </citation>
    <scope>NUCLEOTIDE SEQUENCE [LARGE SCALE GENOMIC DNA]</scope>
    <source>
        <strain evidence="2 3">FP101781</strain>
    </source>
</reference>
<dbReference type="EMBL" id="QPFP01000033">
    <property type="protein sequence ID" value="TEB28304.1"/>
    <property type="molecule type" value="Genomic_DNA"/>
</dbReference>
<proteinExistence type="predicted"/>
<name>A0A4Y7T2X0_COPMI</name>
<evidence type="ECO:0000256" key="1">
    <source>
        <dbReference type="SAM" id="MobiDB-lite"/>
    </source>
</evidence>
<evidence type="ECO:0000313" key="2">
    <source>
        <dbReference type="EMBL" id="TEB28304.1"/>
    </source>
</evidence>
<protein>
    <submittedName>
        <fullName evidence="2">Uncharacterized protein</fullName>
    </submittedName>
</protein>
<organism evidence="2 3">
    <name type="scientific">Coprinellus micaceus</name>
    <name type="common">Glistening ink-cap mushroom</name>
    <name type="synonym">Coprinus micaceus</name>
    <dbReference type="NCBI Taxonomy" id="71717"/>
    <lineage>
        <taxon>Eukaryota</taxon>
        <taxon>Fungi</taxon>
        <taxon>Dikarya</taxon>
        <taxon>Basidiomycota</taxon>
        <taxon>Agaricomycotina</taxon>
        <taxon>Agaricomycetes</taxon>
        <taxon>Agaricomycetidae</taxon>
        <taxon>Agaricales</taxon>
        <taxon>Agaricineae</taxon>
        <taxon>Psathyrellaceae</taxon>
        <taxon>Coprinellus</taxon>
    </lineage>
</organism>
<sequence length="360" mass="39330">MVPRESSSLQVWANHPNAVPHIAGAVTASARWNTDTKCVVERDVFEETYPRNHNFPSVEYGLIHGYGVASVKCPITSDYLYPPGDPEWFPNFDLTVNFTGLFGSVKPGSGYNLHLDAVRVYIGLTDDTAEIVHNTEPILLFPGTNILSVVRPVFRERFKRQGLATLGFESLVLSLVTVIEQTIPNPFMDPPEDKNISTLSLTRHSFPRKYYFIQDYRTKSVVDGLSSIGGLGSLLSTLLVMLLGTSLITALFREKPQSLFGLLHSIGPSQTIMADACDQKYPALRSDLQKEKEDAGVLSLLLDTLIDIDSLGDQKDKPTELEGGGGDSSVQGEQAPDEEGLLTATDTESPSGQETAQQGV</sequence>
<dbReference type="AlphaFoldDB" id="A0A4Y7T2X0"/>
<evidence type="ECO:0000313" key="3">
    <source>
        <dbReference type="Proteomes" id="UP000298030"/>
    </source>
</evidence>
<comment type="caution">
    <text evidence="2">The sequence shown here is derived from an EMBL/GenBank/DDBJ whole genome shotgun (WGS) entry which is preliminary data.</text>
</comment>
<accession>A0A4Y7T2X0</accession>
<dbReference type="OrthoDB" id="3227921at2759"/>
<keyword evidence="3" id="KW-1185">Reference proteome</keyword>
<feature type="region of interest" description="Disordered" evidence="1">
    <location>
        <begin position="312"/>
        <end position="360"/>
    </location>
</feature>
<dbReference type="Proteomes" id="UP000298030">
    <property type="component" value="Unassembled WGS sequence"/>
</dbReference>